<gene>
    <name evidence="11" type="primary">trxA_3</name>
    <name evidence="12" type="synonym">trxA_1</name>
    <name evidence="12" type="ORF">CLCOS_01920</name>
    <name evidence="11" type="ORF">WX73_02661</name>
</gene>
<comment type="caution">
    <text evidence="11">The sequence shown here is derived from an EMBL/GenBank/DDBJ whole genome shotgun (WGS) entry which is preliminary data.</text>
</comment>
<feature type="domain" description="Thioredoxin" evidence="10">
    <location>
        <begin position="1"/>
        <end position="106"/>
    </location>
</feature>
<organism evidence="11 13">
    <name type="scientific">Clostridium coskatii</name>
    <dbReference type="NCBI Taxonomy" id="1705578"/>
    <lineage>
        <taxon>Bacteria</taxon>
        <taxon>Bacillati</taxon>
        <taxon>Bacillota</taxon>
        <taxon>Clostridia</taxon>
        <taxon>Eubacteriales</taxon>
        <taxon>Clostridiaceae</taxon>
        <taxon>Clostridium</taxon>
    </lineage>
</organism>
<dbReference type="AlphaFoldDB" id="A0A162L3B2"/>
<comment type="similarity">
    <text evidence="1 7">Belongs to the thioredoxin family.</text>
</comment>
<evidence type="ECO:0000256" key="9">
    <source>
        <dbReference type="PIRSR" id="PIRSR000077-4"/>
    </source>
</evidence>
<dbReference type="InterPro" id="IPR017937">
    <property type="entry name" value="Thioredoxin_CS"/>
</dbReference>
<evidence type="ECO:0000256" key="1">
    <source>
        <dbReference type="ARBA" id="ARBA00008987"/>
    </source>
</evidence>
<dbReference type="EMBL" id="LROR01000020">
    <property type="protein sequence ID" value="OBR97601.1"/>
    <property type="molecule type" value="Genomic_DNA"/>
</dbReference>
<keyword evidence="4" id="KW-0249">Electron transport</keyword>
<evidence type="ECO:0000256" key="4">
    <source>
        <dbReference type="ARBA" id="ARBA00022982"/>
    </source>
</evidence>
<feature type="site" description="Deprotonates C-terminal active site Cys" evidence="8">
    <location>
        <position position="23"/>
    </location>
</feature>
<reference evidence="11 13" key="1">
    <citation type="journal article" date="2015" name="Biotechnol. Bioeng.">
        <title>Genome sequence and phenotypic characterization of Caulobacter segnis.</title>
        <authorList>
            <person name="Patel S."/>
            <person name="Fletcher B."/>
            <person name="Scott D.C."/>
            <person name="Ely B."/>
        </authorList>
    </citation>
    <scope>NUCLEOTIDE SEQUENCE [LARGE SCALE GENOMIC DNA]</scope>
    <source>
        <strain evidence="11 13">PS02</strain>
    </source>
</reference>
<dbReference type="EMBL" id="LITQ01000038">
    <property type="protein sequence ID" value="OAA87966.1"/>
    <property type="molecule type" value="Genomic_DNA"/>
</dbReference>
<evidence type="ECO:0000313" key="11">
    <source>
        <dbReference type="EMBL" id="OAA87966.1"/>
    </source>
</evidence>
<dbReference type="Proteomes" id="UP000077384">
    <property type="component" value="Unassembled WGS sequence"/>
</dbReference>
<feature type="active site" description="Nucleophile" evidence="8">
    <location>
        <position position="32"/>
    </location>
</feature>
<evidence type="ECO:0000259" key="10">
    <source>
        <dbReference type="PROSITE" id="PS51352"/>
    </source>
</evidence>
<dbReference type="InterPro" id="IPR036249">
    <property type="entry name" value="Thioredoxin-like_sf"/>
</dbReference>
<dbReference type="SUPFAM" id="SSF52833">
    <property type="entry name" value="Thioredoxin-like"/>
    <property type="match status" value="1"/>
</dbReference>
<dbReference type="PROSITE" id="PS00194">
    <property type="entry name" value="THIOREDOXIN_1"/>
    <property type="match status" value="1"/>
</dbReference>
<feature type="site" description="Contributes to redox potential value" evidence="8">
    <location>
        <position position="30"/>
    </location>
</feature>
<feature type="site" description="Contributes to redox potential value" evidence="8">
    <location>
        <position position="31"/>
    </location>
</feature>
<evidence type="ECO:0000256" key="8">
    <source>
        <dbReference type="PIRSR" id="PIRSR000077-1"/>
    </source>
</evidence>
<evidence type="ECO:0000256" key="7">
    <source>
        <dbReference type="PIRNR" id="PIRNR000077"/>
    </source>
</evidence>
<dbReference type="RefSeq" id="WP_013239424.1">
    <property type="nucleotide sequence ID" value="NZ_LITQ01000038.1"/>
</dbReference>
<dbReference type="Gene3D" id="3.40.30.10">
    <property type="entry name" value="Glutaredoxin"/>
    <property type="match status" value="1"/>
</dbReference>
<evidence type="ECO:0000313" key="13">
    <source>
        <dbReference type="Proteomes" id="UP000077384"/>
    </source>
</evidence>
<dbReference type="Pfam" id="PF00085">
    <property type="entry name" value="Thioredoxin"/>
    <property type="match status" value="1"/>
</dbReference>
<evidence type="ECO:0000256" key="2">
    <source>
        <dbReference type="ARBA" id="ARBA00020570"/>
    </source>
</evidence>
<dbReference type="PANTHER" id="PTHR45663">
    <property type="entry name" value="GEO12009P1"/>
    <property type="match status" value="1"/>
</dbReference>
<dbReference type="PIRSF" id="PIRSF000077">
    <property type="entry name" value="Thioredoxin"/>
    <property type="match status" value="1"/>
</dbReference>
<evidence type="ECO:0000313" key="12">
    <source>
        <dbReference type="EMBL" id="OBR97601.1"/>
    </source>
</evidence>
<keyword evidence="14" id="KW-1185">Reference proteome</keyword>
<dbReference type="GO" id="GO:0005737">
    <property type="term" value="C:cytoplasm"/>
    <property type="evidence" value="ECO:0007669"/>
    <property type="project" value="TreeGrafter"/>
</dbReference>
<sequence length="107" mass="12163">MVILDKNTFKDEVLETKGYVLVDYFGDGCVPCQALMPDVEELSKQYGNQVKFCKLNTTKARRLAISQRVLGLPTIVLYKDGEKIEEVVKDDANKENIEAMIKKHINI</sequence>
<dbReference type="PANTHER" id="PTHR45663:SF11">
    <property type="entry name" value="GEO12009P1"/>
    <property type="match status" value="1"/>
</dbReference>
<dbReference type="Proteomes" id="UP000093694">
    <property type="component" value="Unassembled WGS sequence"/>
</dbReference>
<protein>
    <recommendedName>
        <fullName evidence="2 7">Thioredoxin</fullName>
    </recommendedName>
</protein>
<dbReference type="GO" id="GO:0015035">
    <property type="term" value="F:protein-disulfide reductase activity"/>
    <property type="evidence" value="ECO:0007669"/>
    <property type="project" value="InterPro"/>
</dbReference>
<dbReference type="InterPro" id="IPR005746">
    <property type="entry name" value="Thioredoxin"/>
</dbReference>
<evidence type="ECO:0000256" key="5">
    <source>
        <dbReference type="ARBA" id="ARBA00023157"/>
    </source>
</evidence>
<evidence type="ECO:0000256" key="6">
    <source>
        <dbReference type="ARBA" id="ARBA00023284"/>
    </source>
</evidence>
<feature type="active site" description="Nucleophile" evidence="8">
    <location>
        <position position="29"/>
    </location>
</feature>
<keyword evidence="5 9" id="KW-1015">Disulfide bond</keyword>
<feature type="disulfide bond" description="Redox-active" evidence="9">
    <location>
        <begin position="29"/>
        <end position="32"/>
    </location>
</feature>
<dbReference type="PROSITE" id="PS51352">
    <property type="entry name" value="THIOREDOXIN_2"/>
    <property type="match status" value="1"/>
</dbReference>
<dbReference type="PATRIC" id="fig|1705578.3.peg.2932"/>
<keyword evidence="6 9" id="KW-0676">Redox-active center</keyword>
<proteinExistence type="inferred from homology"/>
<evidence type="ECO:0000313" key="14">
    <source>
        <dbReference type="Proteomes" id="UP000093694"/>
    </source>
</evidence>
<name>A0A162L3B2_9CLOT</name>
<keyword evidence="3" id="KW-0813">Transport</keyword>
<dbReference type="CDD" id="cd02947">
    <property type="entry name" value="TRX_family"/>
    <property type="match status" value="1"/>
</dbReference>
<reference evidence="12 14" key="2">
    <citation type="journal article" date="2016" name="Front. Microbiol.">
        <title>Industrial Acetogenic Biocatalysts: A Comparative Metabolic and Genomic Analysis.</title>
        <authorList>
            <person name="Bengelsdorf F."/>
            <person name="Poehlein A."/>
            <person name="Sonja S."/>
            <person name="Erz C."/>
            <person name="Hummel T."/>
            <person name="Hoffmeister S."/>
            <person name="Daniel R."/>
            <person name="Durre P."/>
        </authorList>
    </citation>
    <scope>NUCLEOTIDE SEQUENCE [LARGE SCALE GENOMIC DNA]</scope>
    <source>
        <strain evidence="12 14">PTA-10522</strain>
    </source>
</reference>
<evidence type="ECO:0000256" key="3">
    <source>
        <dbReference type="ARBA" id="ARBA00022448"/>
    </source>
</evidence>
<dbReference type="InterPro" id="IPR013766">
    <property type="entry name" value="Thioredoxin_domain"/>
</dbReference>
<dbReference type="NCBIfam" id="NF047697">
    <property type="entry name" value="ThioredTrxAClost"/>
    <property type="match status" value="1"/>
</dbReference>
<accession>A0A162L3B2</accession>